<dbReference type="GO" id="GO:0005524">
    <property type="term" value="F:ATP binding"/>
    <property type="evidence" value="ECO:0007669"/>
    <property type="project" value="UniProtKB-KW"/>
</dbReference>
<organism evidence="7 8">
    <name type="scientific">Nakamurella antarctica</name>
    <dbReference type="NCBI Taxonomy" id="1902245"/>
    <lineage>
        <taxon>Bacteria</taxon>
        <taxon>Bacillati</taxon>
        <taxon>Actinomycetota</taxon>
        <taxon>Actinomycetes</taxon>
        <taxon>Nakamurellales</taxon>
        <taxon>Nakamurellaceae</taxon>
        <taxon>Nakamurella</taxon>
    </lineage>
</organism>
<feature type="region of interest" description="Disordered" evidence="5">
    <location>
        <begin position="65"/>
        <end position="93"/>
    </location>
</feature>
<evidence type="ECO:0000313" key="7">
    <source>
        <dbReference type="EMBL" id="AZI59617.1"/>
    </source>
</evidence>
<reference evidence="7 8" key="2">
    <citation type="submission" date="2018-12" db="EMBL/GenBank/DDBJ databases">
        <title>Nakamurella antarcticus sp. nov., isolated from Antarctica South Shetland Islands soil.</title>
        <authorList>
            <person name="Peng F."/>
        </authorList>
    </citation>
    <scope>NUCLEOTIDE SEQUENCE [LARGE SCALE GENOMIC DNA]</scope>
    <source>
        <strain evidence="7 8">S14-144</strain>
    </source>
</reference>
<dbReference type="EMBL" id="CP034170">
    <property type="protein sequence ID" value="AZI59617.1"/>
    <property type="molecule type" value="Genomic_DNA"/>
</dbReference>
<dbReference type="OrthoDB" id="9809379at2"/>
<evidence type="ECO:0000256" key="3">
    <source>
        <dbReference type="ARBA" id="ARBA00023054"/>
    </source>
</evidence>
<keyword evidence="1 4" id="KW-0547">Nucleotide-binding</keyword>
<accession>A0A3G8ZS69</accession>
<dbReference type="AlphaFoldDB" id="A0A3G8ZS69"/>
<protein>
    <submittedName>
        <fullName evidence="7">ATP-binding protein</fullName>
    </submittedName>
</protein>
<dbReference type="InterPro" id="IPR027417">
    <property type="entry name" value="P-loop_NTPase"/>
</dbReference>
<dbReference type="SUPFAM" id="SSF52540">
    <property type="entry name" value="P-loop containing nucleoside triphosphate hydrolases"/>
    <property type="match status" value="1"/>
</dbReference>
<name>A0A3G8ZS69_9ACTN</name>
<dbReference type="Gene3D" id="1.10.8.60">
    <property type="match status" value="1"/>
</dbReference>
<dbReference type="InterPro" id="IPR050168">
    <property type="entry name" value="AAA_ATPase_domain"/>
</dbReference>
<dbReference type="Gene3D" id="3.40.50.300">
    <property type="entry name" value="P-loop containing nucleotide triphosphate hydrolases"/>
    <property type="match status" value="1"/>
</dbReference>
<dbReference type="PANTHER" id="PTHR23077">
    <property type="entry name" value="AAA-FAMILY ATPASE"/>
    <property type="match status" value="1"/>
</dbReference>
<dbReference type="SMART" id="SM00382">
    <property type="entry name" value="AAA"/>
    <property type="match status" value="1"/>
</dbReference>
<evidence type="ECO:0000256" key="1">
    <source>
        <dbReference type="ARBA" id="ARBA00022741"/>
    </source>
</evidence>
<keyword evidence="3" id="KW-0175">Coiled coil</keyword>
<dbReference type="KEGG" id="nak:EH165_13085"/>
<evidence type="ECO:0000259" key="6">
    <source>
        <dbReference type="SMART" id="SM00382"/>
    </source>
</evidence>
<gene>
    <name evidence="7" type="ORF">EH165_13085</name>
</gene>
<reference evidence="7 8" key="1">
    <citation type="submission" date="2018-11" db="EMBL/GenBank/DDBJ databases">
        <authorList>
            <person name="Da X."/>
        </authorList>
    </citation>
    <scope>NUCLEOTIDE SEQUENCE [LARGE SCALE GENOMIC DNA]</scope>
    <source>
        <strain evidence="7 8">S14-144</strain>
    </source>
</reference>
<proteinExistence type="inferred from homology"/>
<evidence type="ECO:0000256" key="4">
    <source>
        <dbReference type="RuleBase" id="RU003651"/>
    </source>
</evidence>
<dbReference type="Pfam" id="PF00004">
    <property type="entry name" value="AAA"/>
    <property type="match status" value="1"/>
</dbReference>
<dbReference type="FunFam" id="3.40.50.300:FF:001025">
    <property type="entry name" value="ATPase family, AAA domain-containing 2B"/>
    <property type="match status" value="1"/>
</dbReference>
<comment type="similarity">
    <text evidence="4">Belongs to the AAA ATPase family.</text>
</comment>
<dbReference type="PROSITE" id="PS00674">
    <property type="entry name" value="AAA"/>
    <property type="match status" value="1"/>
</dbReference>
<dbReference type="Proteomes" id="UP000268084">
    <property type="component" value="Chromosome"/>
</dbReference>
<dbReference type="GO" id="GO:0016887">
    <property type="term" value="F:ATP hydrolysis activity"/>
    <property type="evidence" value="ECO:0007669"/>
    <property type="project" value="InterPro"/>
</dbReference>
<dbReference type="InterPro" id="IPR003593">
    <property type="entry name" value="AAA+_ATPase"/>
</dbReference>
<keyword evidence="8" id="KW-1185">Reference proteome</keyword>
<evidence type="ECO:0000256" key="5">
    <source>
        <dbReference type="SAM" id="MobiDB-lite"/>
    </source>
</evidence>
<evidence type="ECO:0000256" key="2">
    <source>
        <dbReference type="ARBA" id="ARBA00022840"/>
    </source>
</evidence>
<sequence length="444" mass="47256">MRRAVQATPHDAELRLHLSGLLIDAGGPLLLSEAVGHLAAVLQLSPGDERARTLMTQALGGVVEAPQDFAPTPVPPSGGPTAETTTPVPSDLTPAHPGPTFDWSRAEAELADVVGPQFTGPAIPGIQPPAGYRDPALPPAEVRTTEGSKQLSVSSLQRPTITLADVGGLQQVKDRLNAAFLAPLRNPDLRKLYGKSLRGGMLLYGPPGCGKTFLAKAIAGEMGASFLTAGLSEILEMWMGQSERNLHSLFEEARQAAPCVLFLDEIDALGAKRSLSRSPVMRNVVNQLLSEMDGVRSANEGVYIIAATNQPWDVDPALRRPGRLDRTLLVLPPDNQAREAIYRTHLASRPIENINLAELAAASEGLSGADIAYVCELAAEGVILDSLRSGTARLIRMTDLAAARAQVAPSTAAWLDSARNVVAYGQDDGTFAELKAYLKKSKRW</sequence>
<dbReference type="PANTHER" id="PTHR23077:SF171">
    <property type="entry name" value="NUCLEAR VALOSIN-CONTAINING PROTEIN-LIKE"/>
    <property type="match status" value="1"/>
</dbReference>
<dbReference type="InterPro" id="IPR003959">
    <property type="entry name" value="ATPase_AAA_core"/>
</dbReference>
<keyword evidence="2 4" id="KW-0067">ATP-binding</keyword>
<feature type="domain" description="AAA+ ATPase" evidence="6">
    <location>
        <begin position="197"/>
        <end position="334"/>
    </location>
</feature>
<dbReference type="InterPro" id="IPR003960">
    <property type="entry name" value="ATPase_AAA_CS"/>
</dbReference>
<evidence type="ECO:0000313" key="8">
    <source>
        <dbReference type="Proteomes" id="UP000268084"/>
    </source>
</evidence>